<dbReference type="EMBL" id="JASCZI010000437">
    <property type="protein sequence ID" value="MED6111808.1"/>
    <property type="molecule type" value="Genomic_DNA"/>
</dbReference>
<keyword evidence="2" id="KW-1185">Reference proteome</keyword>
<name>A0ABU6QJW0_9FABA</name>
<dbReference type="Proteomes" id="UP001341840">
    <property type="component" value="Unassembled WGS sequence"/>
</dbReference>
<comment type="caution">
    <text evidence="1">The sequence shown here is derived from an EMBL/GenBank/DDBJ whole genome shotgun (WGS) entry which is preliminary data.</text>
</comment>
<proteinExistence type="predicted"/>
<accession>A0ABU6QJW0</accession>
<organism evidence="1 2">
    <name type="scientific">Stylosanthes scabra</name>
    <dbReference type="NCBI Taxonomy" id="79078"/>
    <lineage>
        <taxon>Eukaryota</taxon>
        <taxon>Viridiplantae</taxon>
        <taxon>Streptophyta</taxon>
        <taxon>Embryophyta</taxon>
        <taxon>Tracheophyta</taxon>
        <taxon>Spermatophyta</taxon>
        <taxon>Magnoliopsida</taxon>
        <taxon>eudicotyledons</taxon>
        <taxon>Gunneridae</taxon>
        <taxon>Pentapetalae</taxon>
        <taxon>rosids</taxon>
        <taxon>fabids</taxon>
        <taxon>Fabales</taxon>
        <taxon>Fabaceae</taxon>
        <taxon>Papilionoideae</taxon>
        <taxon>50 kb inversion clade</taxon>
        <taxon>dalbergioids sensu lato</taxon>
        <taxon>Dalbergieae</taxon>
        <taxon>Pterocarpus clade</taxon>
        <taxon>Stylosanthes</taxon>
    </lineage>
</organism>
<evidence type="ECO:0000313" key="1">
    <source>
        <dbReference type="EMBL" id="MED6111808.1"/>
    </source>
</evidence>
<reference evidence="1 2" key="1">
    <citation type="journal article" date="2023" name="Plants (Basel)">
        <title>Bridging the Gap: Combining Genomics and Transcriptomics Approaches to Understand Stylosanthes scabra, an Orphan Legume from the Brazilian Caatinga.</title>
        <authorList>
            <person name="Ferreira-Neto J.R.C."/>
            <person name="da Silva M.D."/>
            <person name="Binneck E."/>
            <person name="de Melo N.F."/>
            <person name="da Silva R.H."/>
            <person name="de Melo A.L.T.M."/>
            <person name="Pandolfi V."/>
            <person name="Bustamante F.O."/>
            <person name="Brasileiro-Vidal A.C."/>
            <person name="Benko-Iseppon A.M."/>
        </authorList>
    </citation>
    <scope>NUCLEOTIDE SEQUENCE [LARGE SCALE GENOMIC DNA]</scope>
    <source>
        <tissue evidence="1">Leaves</tissue>
    </source>
</reference>
<evidence type="ECO:0000313" key="2">
    <source>
        <dbReference type="Proteomes" id="UP001341840"/>
    </source>
</evidence>
<protein>
    <submittedName>
        <fullName evidence="1">Uncharacterized protein</fullName>
    </submittedName>
</protein>
<gene>
    <name evidence="1" type="ORF">PIB30_055681</name>
</gene>
<sequence length="115" mass="12892">MVVDPRMSLKLKTIPCAWNQRINCNLFGKMVEQIVPHLQNNVPEPLIVILQYFKVSRWNVTAFRERLVDDGSRLSGRISQLDSDGAFNGADEIVKGKANVQTIRGGLRSNKGVVN</sequence>